<dbReference type="SUPFAM" id="SSF53383">
    <property type="entry name" value="PLP-dependent transferases"/>
    <property type="match status" value="1"/>
</dbReference>
<name>A8MC51_CALMQ</name>
<dbReference type="InterPro" id="IPR015422">
    <property type="entry name" value="PyrdxlP-dep_Trfase_small"/>
</dbReference>
<dbReference type="OrthoDB" id="39225at2157"/>
<dbReference type="HOGENOM" id="CLU_017584_3_2_2"/>
<dbReference type="STRING" id="397948.Cmaq_0512"/>
<dbReference type="eggNOG" id="arCOG04273">
    <property type="taxonomic scope" value="Archaea"/>
</dbReference>
<gene>
    <name evidence="5" type="ordered locus">Cmaq_0512</name>
</gene>
<keyword evidence="3 5" id="KW-0032">Aminotransferase</keyword>
<dbReference type="PROSITE" id="PS00105">
    <property type="entry name" value="AA_TRANSFER_CLASS_1"/>
    <property type="match status" value="1"/>
</dbReference>
<dbReference type="EMBL" id="CP000852">
    <property type="protein sequence ID" value="ABW01357.1"/>
    <property type="molecule type" value="Genomic_DNA"/>
</dbReference>
<keyword evidence="2" id="KW-0663">Pyridoxal phosphate</keyword>
<dbReference type="Pfam" id="PF00155">
    <property type="entry name" value="Aminotran_1_2"/>
    <property type="match status" value="1"/>
</dbReference>
<reference evidence="5 6" key="1">
    <citation type="submission" date="2007-10" db="EMBL/GenBank/DDBJ databases">
        <title>Complete sequence of Caldivirga maquilingensis IC-167.</title>
        <authorList>
            <consortium name="US DOE Joint Genome Institute"/>
            <person name="Copeland A."/>
            <person name="Lucas S."/>
            <person name="Lapidus A."/>
            <person name="Barry K."/>
            <person name="Glavina del Rio T."/>
            <person name="Dalin E."/>
            <person name="Tice H."/>
            <person name="Pitluck S."/>
            <person name="Saunders E."/>
            <person name="Brettin T."/>
            <person name="Bruce D."/>
            <person name="Detter J.C."/>
            <person name="Han C."/>
            <person name="Schmutz J."/>
            <person name="Larimer F."/>
            <person name="Land M."/>
            <person name="Hauser L."/>
            <person name="Kyrpides N."/>
            <person name="Ivanova N."/>
            <person name="Biddle J.F."/>
            <person name="Zhang Z."/>
            <person name="Fitz-Gibbon S.T."/>
            <person name="Lowe T.M."/>
            <person name="Saltikov C."/>
            <person name="House C.H."/>
            <person name="Richardson P."/>
        </authorList>
    </citation>
    <scope>NUCLEOTIDE SEQUENCE [LARGE SCALE GENOMIC DNA]</scope>
    <source>
        <strain evidence="6">ATCC 700844 / DSM 13496 / JCM 10307 / IC-167</strain>
    </source>
</reference>
<proteinExistence type="inferred from homology"/>
<evidence type="ECO:0000313" key="6">
    <source>
        <dbReference type="Proteomes" id="UP000001137"/>
    </source>
</evidence>
<organism evidence="5 6">
    <name type="scientific">Caldivirga maquilingensis (strain ATCC 700844 / DSM 13496 / JCM 10307 / IC-167)</name>
    <dbReference type="NCBI Taxonomy" id="397948"/>
    <lineage>
        <taxon>Archaea</taxon>
        <taxon>Thermoproteota</taxon>
        <taxon>Thermoprotei</taxon>
        <taxon>Thermoproteales</taxon>
        <taxon>Thermoproteaceae</taxon>
        <taxon>Caldivirga</taxon>
    </lineage>
</organism>
<protein>
    <recommendedName>
        <fullName evidence="3">Aminotransferase</fullName>
        <ecNumber evidence="3">2.6.1.-</ecNumber>
    </recommendedName>
</protein>
<evidence type="ECO:0000313" key="5">
    <source>
        <dbReference type="EMBL" id="ABW01357.1"/>
    </source>
</evidence>
<dbReference type="PANTHER" id="PTHR42885">
    <property type="entry name" value="HISTIDINOL-PHOSPHATE AMINOTRANSFERASE-RELATED"/>
    <property type="match status" value="1"/>
</dbReference>
<dbReference type="InterPro" id="IPR015424">
    <property type="entry name" value="PyrdxlP-dep_Trfase"/>
</dbReference>
<dbReference type="GeneID" id="5709014"/>
<dbReference type="InterPro" id="IPR004838">
    <property type="entry name" value="NHTrfase_class1_PyrdxlP-BS"/>
</dbReference>
<accession>A8MC51</accession>
<comment type="cofactor">
    <cofactor evidence="1 3">
        <name>pyridoxal 5'-phosphate</name>
        <dbReference type="ChEBI" id="CHEBI:597326"/>
    </cofactor>
</comment>
<dbReference type="RefSeq" id="WP_012185577.1">
    <property type="nucleotide sequence ID" value="NC_009954.1"/>
</dbReference>
<dbReference type="EC" id="2.6.1.-" evidence="3"/>
<dbReference type="Gene3D" id="3.40.640.10">
    <property type="entry name" value="Type I PLP-dependent aspartate aminotransferase-like (Major domain)"/>
    <property type="match status" value="1"/>
</dbReference>
<dbReference type="Proteomes" id="UP000001137">
    <property type="component" value="Chromosome"/>
</dbReference>
<keyword evidence="6" id="KW-1185">Reference proteome</keyword>
<dbReference type="KEGG" id="cma:Cmaq_0512"/>
<evidence type="ECO:0000256" key="2">
    <source>
        <dbReference type="ARBA" id="ARBA00022898"/>
    </source>
</evidence>
<comment type="similarity">
    <text evidence="3">Belongs to the class-I pyridoxal-phosphate-dependent aminotransferase family.</text>
</comment>
<dbReference type="InterPro" id="IPR015421">
    <property type="entry name" value="PyrdxlP-dep_Trfase_major"/>
</dbReference>
<feature type="domain" description="Aminotransferase class I/classII large" evidence="4">
    <location>
        <begin position="14"/>
        <end position="333"/>
    </location>
</feature>
<dbReference type="AlphaFoldDB" id="A8MC51"/>
<dbReference type="CDD" id="cd00609">
    <property type="entry name" value="AAT_like"/>
    <property type="match status" value="1"/>
</dbReference>
<dbReference type="InterPro" id="IPR004839">
    <property type="entry name" value="Aminotransferase_I/II_large"/>
</dbReference>
<evidence type="ECO:0000256" key="1">
    <source>
        <dbReference type="ARBA" id="ARBA00001933"/>
    </source>
</evidence>
<dbReference type="GO" id="GO:0008483">
    <property type="term" value="F:transaminase activity"/>
    <property type="evidence" value="ECO:0007669"/>
    <property type="project" value="UniProtKB-KW"/>
</dbReference>
<dbReference type="Gene3D" id="3.90.1150.10">
    <property type="entry name" value="Aspartate Aminotransferase, domain 1"/>
    <property type="match status" value="1"/>
</dbReference>
<keyword evidence="3 5" id="KW-0808">Transferase</keyword>
<dbReference type="GO" id="GO:0030170">
    <property type="term" value="F:pyridoxal phosphate binding"/>
    <property type="evidence" value="ECO:0007669"/>
    <property type="project" value="InterPro"/>
</dbReference>
<evidence type="ECO:0000256" key="3">
    <source>
        <dbReference type="RuleBase" id="RU000481"/>
    </source>
</evidence>
<evidence type="ECO:0000259" key="4">
    <source>
        <dbReference type="Pfam" id="PF00155"/>
    </source>
</evidence>
<dbReference type="PANTHER" id="PTHR42885:SF1">
    <property type="entry name" value="THREONINE-PHOSPHATE DECARBOXYLASE"/>
    <property type="match status" value="1"/>
</dbReference>
<sequence length="346" mass="38251">MVKYHGGLAKQGELDFSSNINPLAPPGFVIKLIKGCEYSMYPDYTYANLRRTVAAFNGVSDEEVTPVNGASEGLYASLMVARLLGMRRCLIVSPNYGDLEFEEYCRLIGLRVNHHLMPHSDSSYMLGDVKAEGSDVVLLSNPSNPTGILHSRGELIDVINNAGLVIVDEAYINLSVNPSMSLMGSGYGNLIVVRSLTKEIGLPGLRIGYVYTPNAQVMRLMRTVLPSWNVNSCADEVARGVYGRYSSEYVSFLEESRREVARLRDYLVNGLIELGFRVYESAVNFILVEAPIEANRLYEALLNKGIVVRVPKGFVGLGGKHVRIAVRGINDEERLIEEIKRILNGV</sequence>